<dbReference type="OrthoDB" id="10063988at2759"/>
<dbReference type="AlphaFoldDB" id="A0A6P7IEN3"/>
<evidence type="ECO:0000313" key="2">
    <source>
        <dbReference type="Proteomes" id="UP000515145"/>
    </source>
</evidence>
<keyword evidence="2" id="KW-1185">Reference proteome</keyword>
<feature type="signal peptide" evidence="1">
    <location>
        <begin position="1"/>
        <end position="18"/>
    </location>
</feature>
<protein>
    <submittedName>
        <fullName evidence="3">Uncharacterized protein LOC114436847</fullName>
    </submittedName>
</protein>
<name>A0A6P7IEN3_9TELE</name>
<keyword evidence="1" id="KW-0732">Signal</keyword>
<dbReference type="RefSeq" id="XP_028263171.1">
    <property type="nucleotide sequence ID" value="XM_028407370.1"/>
</dbReference>
<evidence type="ECO:0000313" key="3">
    <source>
        <dbReference type="RefSeq" id="XP_028263171.1"/>
    </source>
</evidence>
<dbReference type="Proteomes" id="UP000515145">
    <property type="component" value="Chromosome 5"/>
</dbReference>
<dbReference type="InParanoid" id="A0A6P7IEN3"/>
<feature type="chain" id="PRO_5028139304" evidence="1">
    <location>
        <begin position="19"/>
        <end position="442"/>
    </location>
</feature>
<proteinExistence type="predicted"/>
<accession>A0A6P7IEN3</accession>
<sequence length="442" mass="48004">MRGISGLLLLLLLPVCSSQGDYMGTVLTYTPKNTNADGTISVVHQFNWNYRWCFTDGYWPCINCTFVQGPDHFRSVYIGTDFCQFKETFSTLYSSSFGIQNGYVGYAWISNINNVTDGTAWINVDLRNRSDTGRANTPPQTNILPEVRVPSNCQRDFRLLAFDPDGDDVKCRYGLSSQSECYQCTPVSVLSLSSSSCTLSFSPTSSSNEGSYVVQLVMEDFPRQTITLTDTNGTQTTRTVNDALSKIPVQFVVTVDAAAPSCTEGLYLPRFLPPTPANGAQLFTAVNQTLEISISAEANNSQIGDLLFSKQYNMIQTTLGNGSFSLRFTPSGISEGVSHSICFAVQTSGTKYHSELRCVTVSVGITNTTTTLPPTTTTTPAPTTTPSVSVSSVVFLAMRISTSSPLSAADTDVIIQQLKDKLVQQGLPPDIALRILNIDALP</sequence>
<reference evidence="3" key="1">
    <citation type="submission" date="2025-08" db="UniProtKB">
        <authorList>
            <consortium name="RefSeq"/>
        </authorList>
    </citation>
    <scope>IDENTIFICATION</scope>
</reference>
<evidence type="ECO:0000256" key="1">
    <source>
        <dbReference type="SAM" id="SignalP"/>
    </source>
</evidence>
<gene>
    <name evidence="3" type="primary">LOC114436847</name>
</gene>
<organism evidence="2 3">
    <name type="scientific">Parambassis ranga</name>
    <name type="common">Indian glassy fish</name>
    <dbReference type="NCBI Taxonomy" id="210632"/>
    <lineage>
        <taxon>Eukaryota</taxon>
        <taxon>Metazoa</taxon>
        <taxon>Chordata</taxon>
        <taxon>Craniata</taxon>
        <taxon>Vertebrata</taxon>
        <taxon>Euteleostomi</taxon>
        <taxon>Actinopterygii</taxon>
        <taxon>Neopterygii</taxon>
        <taxon>Teleostei</taxon>
        <taxon>Neoteleostei</taxon>
        <taxon>Acanthomorphata</taxon>
        <taxon>Ovalentaria</taxon>
        <taxon>Ambassidae</taxon>
        <taxon>Parambassis</taxon>
    </lineage>
</organism>
<dbReference type="GeneID" id="114436847"/>